<dbReference type="Proteomes" id="UP000663852">
    <property type="component" value="Unassembled WGS sequence"/>
</dbReference>
<keyword evidence="4" id="KW-1185">Reference proteome</keyword>
<evidence type="ECO:0000313" key="3">
    <source>
        <dbReference type="EMBL" id="CAF1236735.1"/>
    </source>
</evidence>
<evidence type="ECO:0000313" key="4">
    <source>
        <dbReference type="Proteomes" id="UP000663828"/>
    </source>
</evidence>
<dbReference type="Proteomes" id="UP000663828">
    <property type="component" value="Unassembled WGS sequence"/>
</dbReference>
<sequence>MKQTQADTKMKQKKKVLTKKISKKKTKLFKDPFLRELNQKPGKKTASIPPVLPTNVIKEDDAISSRTASNKSNIARLLPKTRLQLPTHALRSARTFAQCPSMSVVSNETITTQHRQLPVICSRGALNFHARRLGTAKRVDNEYRIGQVHKRNAGKMKIDAL</sequence>
<feature type="compositionally biased region" description="Basic residues" evidence="1">
    <location>
        <begin position="11"/>
        <end position="21"/>
    </location>
</feature>
<accession>A0A814YZ56</accession>
<organism evidence="3 4">
    <name type="scientific">Adineta ricciae</name>
    <name type="common">Rotifer</name>
    <dbReference type="NCBI Taxonomy" id="249248"/>
    <lineage>
        <taxon>Eukaryota</taxon>
        <taxon>Metazoa</taxon>
        <taxon>Spiralia</taxon>
        <taxon>Gnathifera</taxon>
        <taxon>Rotifera</taxon>
        <taxon>Eurotatoria</taxon>
        <taxon>Bdelloidea</taxon>
        <taxon>Adinetida</taxon>
        <taxon>Adinetidae</taxon>
        <taxon>Adineta</taxon>
    </lineage>
</organism>
<dbReference type="AlphaFoldDB" id="A0A814YZ56"/>
<feature type="region of interest" description="Disordered" evidence="1">
    <location>
        <begin position="1"/>
        <end position="21"/>
    </location>
</feature>
<name>A0A814YZ56_ADIRI</name>
<comment type="caution">
    <text evidence="3">The sequence shown here is derived from an EMBL/GenBank/DDBJ whole genome shotgun (WGS) entry which is preliminary data.</text>
</comment>
<dbReference type="OrthoDB" id="10015826at2759"/>
<gene>
    <name evidence="2" type="ORF">EDS130_LOCUS8370</name>
    <name evidence="3" type="ORF">XAT740_LOCUS25520</name>
</gene>
<reference evidence="3" key="1">
    <citation type="submission" date="2021-02" db="EMBL/GenBank/DDBJ databases">
        <authorList>
            <person name="Nowell W R."/>
        </authorList>
    </citation>
    <scope>NUCLEOTIDE SEQUENCE</scope>
</reference>
<protein>
    <submittedName>
        <fullName evidence="3">Uncharacterized protein</fullName>
    </submittedName>
</protein>
<proteinExistence type="predicted"/>
<evidence type="ECO:0000313" key="2">
    <source>
        <dbReference type="EMBL" id="CAF0872650.1"/>
    </source>
</evidence>
<dbReference type="EMBL" id="CAJNOJ010000027">
    <property type="protein sequence ID" value="CAF0872650.1"/>
    <property type="molecule type" value="Genomic_DNA"/>
</dbReference>
<dbReference type="EMBL" id="CAJNOR010002026">
    <property type="protein sequence ID" value="CAF1236735.1"/>
    <property type="molecule type" value="Genomic_DNA"/>
</dbReference>
<evidence type="ECO:0000256" key="1">
    <source>
        <dbReference type="SAM" id="MobiDB-lite"/>
    </source>
</evidence>